<dbReference type="GO" id="GO:0016491">
    <property type="term" value="F:oxidoreductase activity"/>
    <property type="evidence" value="ECO:0007669"/>
    <property type="project" value="UniProtKB-KW"/>
</dbReference>
<evidence type="ECO:0000256" key="4">
    <source>
        <dbReference type="ARBA" id="ARBA00023002"/>
    </source>
</evidence>
<keyword evidence="2" id="KW-0285">Flavoprotein</keyword>
<dbReference type="PANTHER" id="PTHR43425">
    <property type="entry name" value="OXYGEN-INSENSITIVE NADPH NITROREDUCTASE"/>
    <property type="match status" value="1"/>
</dbReference>
<feature type="domain" description="Nitroreductase" evidence="5">
    <location>
        <begin position="9"/>
        <end position="162"/>
    </location>
</feature>
<keyword evidence="4" id="KW-0560">Oxidoreductase</keyword>
<evidence type="ECO:0000256" key="2">
    <source>
        <dbReference type="ARBA" id="ARBA00022630"/>
    </source>
</evidence>
<dbReference type="InterPro" id="IPR016446">
    <property type="entry name" value="Flavin_OxRdtase_Frp"/>
</dbReference>
<dbReference type="EMBL" id="DVMJ01000070">
    <property type="protein sequence ID" value="HIU14059.1"/>
    <property type="molecule type" value="Genomic_DNA"/>
</dbReference>
<evidence type="ECO:0000256" key="3">
    <source>
        <dbReference type="ARBA" id="ARBA00022643"/>
    </source>
</evidence>
<dbReference type="Pfam" id="PF00881">
    <property type="entry name" value="Nitroreductase"/>
    <property type="match status" value="1"/>
</dbReference>
<proteinExistence type="inferred from homology"/>
<comment type="similarity">
    <text evidence="1">Belongs to the flavin oxidoreductase frp family.</text>
</comment>
<protein>
    <submittedName>
        <fullName evidence="6">Nitroreductase family protein</fullName>
    </submittedName>
</protein>
<dbReference type="SUPFAM" id="SSF55469">
    <property type="entry name" value="FMN-dependent nitroreductase-like"/>
    <property type="match status" value="1"/>
</dbReference>
<comment type="caution">
    <text evidence="6">The sequence shown here is derived from an EMBL/GenBank/DDBJ whole genome shotgun (WGS) entry which is preliminary data.</text>
</comment>
<reference evidence="6" key="2">
    <citation type="journal article" date="2021" name="PeerJ">
        <title>Extensive microbial diversity within the chicken gut microbiome revealed by metagenomics and culture.</title>
        <authorList>
            <person name="Gilroy R."/>
            <person name="Ravi A."/>
            <person name="Getino M."/>
            <person name="Pursley I."/>
            <person name="Horton D.L."/>
            <person name="Alikhan N.F."/>
            <person name="Baker D."/>
            <person name="Gharbi K."/>
            <person name="Hall N."/>
            <person name="Watson M."/>
            <person name="Adriaenssens E.M."/>
            <person name="Foster-Nyarko E."/>
            <person name="Jarju S."/>
            <person name="Secka A."/>
            <person name="Antonio M."/>
            <person name="Oren A."/>
            <person name="Chaudhuri R.R."/>
            <person name="La Ragione R."/>
            <person name="Hildebrand F."/>
            <person name="Pallen M.J."/>
        </authorList>
    </citation>
    <scope>NUCLEOTIDE SEQUENCE</scope>
    <source>
        <strain evidence="6">CHK195-11698</strain>
    </source>
</reference>
<organism evidence="6 7">
    <name type="scientific">Candidatus Fimiplasma intestinipullorum</name>
    <dbReference type="NCBI Taxonomy" id="2840825"/>
    <lineage>
        <taxon>Bacteria</taxon>
        <taxon>Bacillati</taxon>
        <taxon>Bacillota</taxon>
        <taxon>Clostridia</taxon>
        <taxon>Eubacteriales</taxon>
        <taxon>Candidatus Fimiplasma</taxon>
    </lineage>
</organism>
<dbReference type="InterPro" id="IPR000415">
    <property type="entry name" value="Nitroreductase-like"/>
</dbReference>
<name>A0A9D1HRB0_9FIRM</name>
<dbReference type="InterPro" id="IPR029479">
    <property type="entry name" value="Nitroreductase"/>
</dbReference>
<evidence type="ECO:0000313" key="6">
    <source>
        <dbReference type="EMBL" id="HIU14059.1"/>
    </source>
</evidence>
<gene>
    <name evidence="6" type="ORF">IAD15_08325</name>
</gene>
<evidence type="ECO:0000256" key="1">
    <source>
        <dbReference type="ARBA" id="ARBA00008366"/>
    </source>
</evidence>
<accession>A0A9D1HRB0</accession>
<evidence type="ECO:0000313" key="7">
    <source>
        <dbReference type="Proteomes" id="UP000824175"/>
    </source>
</evidence>
<dbReference type="Proteomes" id="UP000824175">
    <property type="component" value="Unassembled WGS sequence"/>
</dbReference>
<keyword evidence="3" id="KW-0288">FMN</keyword>
<evidence type="ECO:0000259" key="5">
    <source>
        <dbReference type="Pfam" id="PF00881"/>
    </source>
</evidence>
<dbReference type="AlphaFoldDB" id="A0A9D1HRB0"/>
<sequence>MATIDELYARKSCRAFTEEPLTDREKEMILQASLQAPTAGNMALYEMIEIRDPKIKSLLAKRCDDQPFIAKAPFVVLYVASYQKWFDLCQGYGIAIPALGEADLILAIEDTMIAAQNAVVAAWSMGIGSCYIGDILENYEANRELFGLPQYAMPVSLVVFGRPTKAMTQRPKPARFELKDMVSVDTYAKRDFQTTEKMVAKVHPEVETFVRGLASRKLQAAFHQEMNRSVKKMLSVWLEGEKTK</sequence>
<dbReference type="Gene3D" id="3.40.109.10">
    <property type="entry name" value="NADH Oxidase"/>
    <property type="match status" value="1"/>
</dbReference>
<reference evidence="6" key="1">
    <citation type="submission" date="2020-10" db="EMBL/GenBank/DDBJ databases">
        <authorList>
            <person name="Gilroy R."/>
        </authorList>
    </citation>
    <scope>NUCLEOTIDE SEQUENCE</scope>
    <source>
        <strain evidence="6">CHK195-11698</strain>
    </source>
</reference>
<dbReference type="PANTHER" id="PTHR43425:SF2">
    <property type="entry name" value="OXYGEN-INSENSITIVE NADPH NITROREDUCTASE"/>
    <property type="match status" value="1"/>
</dbReference>